<dbReference type="VEuPathDB" id="VectorBase:GMOY004914"/>
<comment type="similarity">
    <text evidence="8">Belongs to the IWS1 family.</text>
</comment>
<feature type="compositionally biased region" description="Basic and acidic residues" evidence="11">
    <location>
        <begin position="231"/>
        <end position="249"/>
    </location>
</feature>
<keyword evidence="5" id="KW-0804">Transcription</keyword>
<evidence type="ECO:0000313" key="14">
    <source>
        <dbReference type="Proteomes" id="UP000092444"/>
    </source>
</evidence>
<dbReference type="GO" id="GO:0006397">
    <property type="term" value="P:mRNA processing"/>
    <property type="evidence" value="ECO:0007669"/>
    <property type="project" value="UniProtKB-KW"/>
</dbReference>
<dbReference type="EnsemblMetazoa" id="GMOY004914-RA">
    <property type="protein sequence ID" value="GMOY004914-PA"/>
    <property type="gene ID" value="GMOY004914"/>
</dbReference>
<dbReference type="GO" id="GO:0008380">
    <property type="term" value="P:RNA splicing"/>
    <property type="evidence" value="ECO:0007669"/>
    <property type="project" value="UniProtKB-KW"/>
</dbReference>
<comment type="subcellular location">
    <subcellularLocation>
        <location evidence="9">Nucleus</location>
    </subcellularLocation>
</comment>
<keyword evidence="1" id="KW-0813">Transport</keyword>
<keyword evidence="3" id="KW-0509">mRNA transport</keyword>
<feature type="compositionally biased region" description="Basic residues" evidence="11">
    <location>
        <begin position="453"/>
        <end position="465"/>
    </location>
</feature>
<sequence>MPAVENVGYEDELRKDKSQNQEPVIPSLQKTLKSRHRSRSVSPGNVSGELRHSKSRSRSGSRSSEGEPPSPHAEEEKQQKCRSRSRSVSLDSDGRIKERNESPRSDSRSPSRSSNISSEKPGLSKETKLPSRSRSRSSSRSSSESSRGQRELSKSRSRSRSHSSNARSISPNVLTDQQERTNSRNLNDEPDTPTWSAKEKSDSVNISLDEDARSKARRRSRSASQGSLGFNKDDEQERKSRSRSKEHTRGTPRSRSCIVPVQDGPAVALNGTTLVVAPDQYLHFLDLLQDIALVLIQSLHPVQDHEAVVIVHVADQNTRVALPGYQEAPGVHIVALDIHVAVLNDQEVVRGARTVDQAIQGVQEAVQGAQGAVRGVQEVVRGVQEAVRDVQEAVRGVQEAVQDAREAVQDAREAVQDIHGAVSRKSRSRSVRSHSKSSDSHSRSLARSGSRSSRSHSRSRSKSHRSSVSPTSKGQKGHKRNILSDSEGEDGPSSAQKKRPKITDTDNEDEADKSEHEIVEEGGAQAASKNIGDSSDDENLPIDNDREPDNFISDFDAMLLRKKEEKRIRRRKRDIDLINDNDDLIDQLIMNMKNASDEDRQLNVEGKPATKKISMLKQVMSQLIKKDLQLAFLEHNILNVLTDWLAPLPNKSLPCLQIRESILKLLSDFPTIEKSYLKQSGIGKAVMYLYKHPKETKQNRDRAGRLISEWARPIFNLSCDFKALTKEERQERDMRQVPKSRRKSPEPEPSTSKKKRGLNSAFGNTEEKPLRPGDPGWVARARVPRPSNKDYLIRPKSKIDGEVSTTNKRKPNRYEKHMKKFLDAKRLKSSRRAVEISIEGRKMAL</sequence>
<evidence type="ECO:0000256" key="6">
    <source>
        <dbReference type="ARBA" id="ARBA00023187"/>
    </source>
</evidence>
<reference evidence="13" key="1">
    <citation type="submission" date="2020-05" db="UniProtKB">
        <authorList>
            <consortium name="EnsemblMetazoa"/>
        </authorList>
    </citation>
    <scope>IDENTIFICATION</scope>
    <source>
        <strain evidence="13">Yale</strain>
    </source>
</reference>
<feature type="compositionally biased region" description="Basic residues" evidence="11">
    <location>
        <begin position="422"/>
        <end position="435"/>
    </location>
</feature>
<dbReference type="PROSITE" id="PS51319">
    <property type="entry name" value="TFIIS_N"/>
    <property type="match status" value="1"/>
</dbReference>
<feature type="domain" description="TFIIS N-terminal" evidence="12">
    <location>
        <begin position="639"/>
        <end position="717"/>
    </location>
</feature>
<dbReference type="EMBL" id="CCAG010015359">
    <property type="status" value="NOT_ANNOTATED_CDS"/>
    <property type="molecule type" value="Genomic_DNA"/>
</dbReference>
<evidence type="ECO:0000256" key="8">
    <source>
        <dbReference type="ARBA" id="ARBA00037992"/>
    </source>
</evidence>
<feature type="region of interest" description="Disordered" evidence="11">
    <location>
        <begin position="726"/>
        <end position="782"/>
    </location>
</feature>
<proteinExistence type="inferred from homology"/>
<dbReference type="GO" id="GO:0016973">
    <property type="term" value="P:poly(A)+ mRNA export from nucleus"/>
    <property type="evidence" value="ECO:0007669"/>
    <property type="project" value="TreeGrafter"/>
</dbReference>
<feature type="coiled-coil region" evidence="10">
    <location>
        <begin position="387"/>
        <end position="414"/>
    </location>
</feature>
<feature type="compositionally biased region" description="Basic and acidic residues" evidence="11">
    <location>
        <begin position="92"/>
        <end position="109"/>
    </location>
</feature>
<keyword evidence="7 9" id="KW-0539">Nucleus</keyword>
<dbReference type="InterPro" id="IPR035441">
    <property type="entry name" value="TFIIS/LEDGF_dom_sf"/>
</dbReference>
<dbReference type="InterPro" id="IPR051037">
    <property type="entry name" value="RNAPII_TF_IWS1"/>
</dbReference>
<dbReference type="STRING" id="37546.A0A1B0FM02"/>
<evidence type="ECO:0000256" key="2">
    <source>
        <dbReference type="ARBA" id="ARBA00022664"/>
    </source>
</evidence>
<dbReference type="PANTHER" id="PTHR46010:SF1">
    <property type="entry name" value="PROTEIN IWS1 HOMOLOG"/>
    <property type="match status" value="1"/>
</dbReference>
<keyword evidence="14" id="KW-1185">Reference proteome</keyword>
<evidence type="ECO:0000256" key="11">
    <source>
        <dbReference type="SAM" id="MobiDB-lite"/>
    </source>
</evidence>
<dbReference type="Gene3D" id="1.20.930.10">
    <property type="entry name" value="Conserved domain common to transcription factors TFIIS, elongin A, CRSP70"/>
    <property type="match status" value="1"/>
</dbReference>
<organism evidence="13 14">
    <name type="scientific">Glossina morsitans morsitans</name>
    <name type="common">Savannah tsetse fly</name>
    <dbReference type="NCBI Taxonomy" id="37546"/>
    <lineage>
        <taxon>Eukaryota</taxon>
        <taxon>Metazoa</taxon>
        <taxon>Ecdysozoa</taxon>
        <taxon>Arthropoda</taxon>
        <taxon>Hexapoda</taxon>
        <taxon>Insecta</taxon>
        <taxon>Pterygota</taxon>
        <taxon>Neoptera</taxon>
        <taxon>Endopterygota</taxon>
        <taxon>Diptera</taxon>
        <taxon>Brachycera</taxon>
        <taxon>Muscomorpha</taxon>
        <taxon>Hippoboscoidea</taxon>
        <taxon>Glossinidae</taxon>
        <taxon>Glossina</taxon>
    </lineage>
</organism>
<dbReference type="InterPro" id="IPR017923">
    <property type="entry name" value="TFIIS_N"/>
</dbReference>
<feature type="compositionally biased region" description="Basic and acidic residues" evidence="11">
    <location>
        <begin position="726"/>
        <end position="736"/>
    </location>
</feature>
<keyword evidence="6" id="KW-0508">mRNA splicing</keyword>
<dbReference type="Gene3D" id="1.20.1480.30">
    <property type="entry name" value="Designed four-helix bundle protein"/>
    <property type="match status" value="1"/>
</dbReference>
<evidence type="ECO:0000256" key="7">
    <source>
        <dbReference type="ARBA" id="ARBA00023242"/>
    </source>
</evidence>
<evidence type="ECO:0000256" key="9">
    <source>
        <dbReference type="PROSITE-ProRule" id="PRU00649"/>
    </source>
</evidence>
<evidence type="ECO:0000256" key="10">
    <source>
        <dbReference type="SAM" id="Coils"/>
    </source>
</evidence>
<dbReference type="Pfam" id="PF08711">
    <property type="entry name" value="Med26"/>
    <property type="match status" value="1"/>
</dbReference>
<keyword evidence="4" id="KW-0805">Transcription regulation</keyword>
<evidence type="ECO:0000256" key="5">
    <source>
        <dbReference type="ARBA" id="ARBA00023163"/>
    </source>
</evidence>
<feature type="compositionally biased region" description="Low complexity" evidence="11">
    <location>
        <begin position="443"/>
        <end position="452"/>
    </location>
</feature>
<keyword evidence="2" id="KW-0507">mRNA processing</keyword>
<accession>A0A1B0FM02</accession>
<evidence type="ECO:0000256" key="1">
    <source>
        <dbReference type="ARBA" id="ARBA00022448"/>
    </source>
</evidence>
<feature type="region of interest" description="Disordered" evidence="11">
    <location>
        <begin position="418"/>
        <end position="548"/>
    </location>
</feature>
<protein>
    <recommendedName>
        <fullName evidence="12">TFIIS N-terminal domain-containing protein</fullName>
    </recommendedName>
</protein>
<dbReference type="FunFam" id="1.20.930.10:FF:000001">
    <property type="entry name" value="IWS1, SUPT6H interacting protein"/>
    <property type="match status" value="1"/>
</dbReference>
<evidence type="ECO:0000313" key="13">
    <source>
        <dbReference type="EnsemblMetazoa" id="GMOY004914-PA"/>
    </source>
</evidence>
<dbReference type="GO" id="GO:0005634">
    <property type="term" value="C:nucleus"/>
    <property type="evidence" value="ECO:0007669"/>
    <property type="project" value="UniProtKB-SubCell"/>
</dbReference>
<evidence type="ECO:0000259" key="12">
    <source>
        <dbReference type="PROSITE" id="PS51319"/>
    </source>
</evidence>
<evidence type="ECO:0000256" key="3">
    <source>
        <dbReference type="ARBA" id="ARBA00022816"/>
    </source>
</evidence>
<evidence type="ECO:0000256" key="4">
    <source>
        <dbReference type="ARBA" id="ARBA00023015"/>
    </source>
</evidence>
<feature type="region of interest" description="Disordered" evidence="11">
    <location>
        <begin position="1"/>
        <end position="258"/>
    </location>
</feature>
<dbReference type="Proteomes" id="UP000092444">
    <property type="component" value="Unassembled WGS sequence"/>
</dbReference>
<keyword evidence="10" id="KW-0175">Coiled coil</keyword>
<name>A0A1B0FM02_GLOMM</name>
<dbReference type="PANTHER" id="PTHR46010">
    <property type="entry name" value="PROTEIN IWS1 HOMOLOG"/>
    <property type="match status" value="1"/>
</dbReference>
<dbReference type="AlphaFoldDB" id="A0A1B0FM02"/>